<proteinExistence type="predicted"/>
<feature type="region of interest" description="Disordered" evidence="1">
    <location>
        <begin position="31"/>
        <end position="51"/>
    </location>
</feature>
<dbReference type="EMBL" id="JXCE01000257">
    <property type="protein sequence ID" value="KPA38649.1"/>
    <property type="molecule type" value="Genomic_DNA"/>
</dbReference>
<comment type="caution">
    <text evidence="2">The sequence shown here is derived from an EMBL/GenBank/DDBJ whole genome shotgun (WGS) entry which is preliminary data.</text>
</comment>
<dbReference type="Proteomes" id="UP000037904">
    <property type="component" value="Unassembled WGS sequence"/>
</dbReference>
<evidence type="ECO:0000256" key="1">
    <source>
        <dbReference type="SAM" id="MobiDB-lite"/>
    </source>
</evidence>
<evidence type="ECO:0000313" key="3">
    <source>
        <dbReference type="Proteomes" id="UP000037904"/>
    </source>
</evidence>
<evidence type="ECO:0000313" key="2">
    <source>
        <dbReference type="EMBL" id="KPA38649.1"/>
    </source>
</evidence>
<evidence type="ECO:0008006" key="4">
    <source>
        <dbReference type="Google" id="ProtNLM"/>
    </source>
</evidence>
<accession>A0A0M9ERX5</accession>
<dbReference type="AlphaFoldDB" id="A0A0M9ERX5"/>
<gene>
    <name evidence="2" type="ORF">FLAG1_08512</name>
</gene>
<dbReference type="OrthoDB" id="10005898at2759"/>
<sequence length="330" mass="37545">MDDIGDQSVQMSATPTVDKIHSEILPTTSLEDAPIATSESPRKDVEIKSSNTSHPIKKLDGFISHLNRLMHTRDSHDAVILFLACASHFLATALETPVSERLQHWTTIFSRLVLRNAPTRLSTSIPFSKLASHMTIIHIYRQFLAERARAVSGILDDWQIITRLWGLLGIWAEAKEYIVSLTETRDADQERNDNPRDYFVSKVIKATYILGLLGYLSFENLAWLTRRGVFKKSEKTESKLMILSLKGWGVYVFAELAQLFHDRSLTNRGLRVEDDGSTIQWRKRLVQMLIYAPVTVHWIKDGGLFPEVVASFLVAYAEYITVQGLWRESA</sequence>
<protein>
    <recommendedName>
        <fullName evidence="4">Peroxin 11c</fullName>
    </recommendedName>
</protein>
<reference evidence="2 3" key="1">
    <citation type="submission" date="2015-04" db="EMBL/GenBank/DDBJ databases">
        <title>The draft genome sequence of Fusarium langsethiae, a T-2/HT-2 mycotoxin producer.</title>
        <authorList>
            <person name="Lysoe E."/>
            <person name="Divon H.H."/>
            <person name="Terzi V."/>
            <person name="Orru L."/>
            <person name="Lamontanara A."/>
            <person name="Kolseth A.-K."/>
            <person name="Frandsen R.J."/>
            <person name="Nielsen K."/>
            <person name="Thrane U."/>
        </authorList>
    </citation>
    <scope>NUCLEOTIDE SEQUENCE [LARGE SCALE GENOMIC DNA]</scope>
    <source>
        <strain evidence="2 3">Fl201059</strain>
    </source>
</reference>
<name>A0A0M9ERX5_FUSLA</name>
<keyword evidence="3" id="KW-1185">Reference proteome</keyword>
<organism evidence="2 3">
    <name type="scientific">Fusarium langsethiae</name>
    <dbReference type="NCBI Taxonomy" id="179993"/>
    <lineage>
        <taxon>Eukaryota</taxon>
        <taxon>Fungi</taxon>
        <taxon>Dikarya</taxon>
        <taxon>Ascomycota</taxon>
        <taxon>Pezizomycotina</taxon>
        <taxon>Sordariomycetes</taxon>
        <taxon>Hypocreomycetidae</taxon>
        <taxon>Hypocreales</taxon>
        <taxon>Nectriaceae</taxon>
        <taxon>Fusarium</taxon>
    </lineage>
</organism>